<feature type="transmembrane region" description="Helical" evidence="6">
    <location>
        <begin position="64"/>
        <end position="85"/>
    </location>
</feature>
<organism evidence="7 8">
    <name type="scientific">Polarella glacialis</name>
    <name type="common">Dinoflagellate</name>
    <dbReference type="NCBI Taxonomy" id="89957"/>
    <lineage>
        <taxon>Eukaryota</taxon>
        <taxon>Sar</taxon>
        <taxon>Alveolata</taxon>
        <taxon>Dinophyceae</taxon>
        <taxon>Suessiales</taxon>
        <taxon>Suessiaceae</taxon>
        <taxon>Polarella</taxon>
    </lineage>
</organism>
<dbReference type="AlphaFoldDB" id="A0A813KUN1"/>
<comment type="subcellular location">
    <subcellularLocation>
        <location evidence="6">Cell membrane</location>
        <topology evidence="6">Multi-pass membrane protein</topology>
    </subcellularLocation>
    <subcellularLocation>
        <location evidence="1">Membrane</location>
        <topology evidence="1">Multi-pass membrane protein</topology>
    </subcellularLocation>
</comment>
<evidence type="ECO:0000256" key="6">
    <source>
        <dbReference type="RuleBase" id="RU368066"/>
    </source>
</evidence>
<dbReference type="EMBL" id="CAJNNW010032455">
    <property type="protein sequence ID" value="CAE8713152.1"/>
    <property type="molecule type" value="Genomic_DNA"/>
</dbReference>
<dbReference type="PANTHER" id="PTHR12385">
    <property type="entry name" value="CHOLINE TRANSPORTER-LIKE (SLC FAMILY 44)"/>
    <property type="match status" value="1"/>
</dbReference>
<feature type="transmembrane region" description="Helical" evidence="6">
    <location>
        <begin position="211"/>
        <end position="227"/>
    </location>
</feature>
<evidence type="ECO:0000256" key="2">
    <source>
        <dbReference type="ARBA" id="ARBA00007168"/>
    </source>
</evidence>
<feature type="transmembrane region" description="Helical" evidence="6">
    <location>
        <begin position="152"/>
        <end position="173"/>
    </location>
</feature>
<comment type="caution">
    <text evidence="7">The sequence shown here is derived from an EMBL/GenBank/DDBJ whole genome shotgun (WGS) entry which is preliminary data.</text>
</comment>
<feature type="transmembrane region" description="Helical" evidence="6">
    <location>
        <begin position="365"/>
        <end position="385"/>
    </location>
</feature>
<evidence type="ECO:0000313" key="7">
    <source>
        <dbReference type="EMBL" id="CAE8713152.1"/>
    </source>
</evidence>
<evidence type="ECO:0000256" key="4">
    <source>
        <dbReference type="ARBA" id="ARBA00022989"/>
    </source>
</evidence>
<proteinExistence type="inferred from homology"/>
<name>A0A813KUN1_POLGL</name>
<dbReference type="Proteomes" id="UP000626109">
    <property type="component" value="Unassembled WGS sequence"/>
</dbReference>
<evidence type="ECO:0000313" key="8">
    <source>
        <dbReference type="Proteomes" id="UP000626109"/>
    </source>
</evidence>
<accession>A0A813KUN1</accession>
<comment type="function">
    <text evidence="6">Choline transporter.</text>
</comment>
<feature type="transmembrane region" description="Helical" evidence="6">
    <location>
        <begin position="319"/>
        <end position="344"/>
    </location>
</feature>
<dbReference type="PANTHER" id="PTHR12385:SF4">
    <property type="entry name" value="PROTEIN PNS1"/>
    <property type="match status" value="1"/>
</dbReference>
<keyword evidence="3 6" id="KW-0812">Transmembrane</keyword>
<feature type="transmembrane region" description="Helical" evidence="6">
    <location>
        <begin position="233"/>
        <end position="260"/>
    </location>
</feature>
<dbReference type="InterPro" id="IPR007603">
    <property type="entry name" value="Choline_transptr-like"/>
</dbReference>
<evidence type="ECO:0000256" key="1">
    <source>
        <dbReference type="ARBA" id="ARBA00004141"/>
    </source>
</evidence>
<comment type="similarity">
    <text evidence="2 6">Belongs to the CTL (choline transporter-like) family.</text>
</comment>
<keyword evidence="5 6" id="KW-0472">Membrane</keyword>
<feature type="transmembrane region" description="Helical" evidence="6">
    <location>
        <begin position="431"/>
        <end position="453"/>
    </location>
</feature>
<dbReference type="GO" id="GO:0022857">
    <property type="term" value="F:transmembrane transporter activity"/>
    <property type="evidence" value="ECO:0007669"/>
    <property type="project" value="UniProtKB-UniRule"/>
</dbReference>
<feature type="transmembrane region" description="Helical" evidence="6">
    <location>
        <begin position="185"/>
        <end position="204"/>
    </location>
</feature>
<feature type="transmembrane region" description="Helical" evidence="6">
    <location>
        <begin position="272"/>
        <end position="299"/>
    </location>
</feature>
<sequence length="528" mass="57002">MFAPNLTDLNGPTGEAQLPKVDPEFADALDFPSLSVWHLKELRHGGRVVKSMPLMPETRRCQDLTWAVLFLMTVALTLGVAYSHLDAVNSSAIDDEMDEEGLTEKQTHVKLLAKYLWTVVLAGVVGAGASLVYAFVFLILASSSATCVVYTALYGVSAMMVVCGLSLMFVGASSISSAALDSDKYFTLIGGAFLTAFGFRYFLLVRYGWQQYIPFTIVMVETVAIIADDQPCMIVVSMLGSLLSICWSAVVFIAMIGVQLRSQDAFANQADFVTAVILCAVLLLLWGGGIITNICHTVYCGLFGRWYFGHDDGPMLLPSIQAATATSFGSICLGSLLVASVRVVQYLAREAEEQAKSQCNPVLGILWYILMTVFSCMVACIGDILEYFNHWAYVQRAIRGASFCQAARITFSMVTCANIKYIISDMMIVSVVSMGALFCWLVGASVGAVVGFICSQGAEASDAYFVCYYCALMGSVGGHSAGASALSIVGSGVQTLLVCWAEDSQPLQDSRPEIHDMLCDKLRRAGAR</sequence>
<feature type="transmembrane region" description="Helical" evidence="6">
    <location>
        <begin position="115"/>
        <end position="140"/>
    </location>
</feature>
<keyword evidence="4 6" id="KW-1133">Transmembrane helix</keyword>
<evidence type="ECO:0000256" key="3">
    <source>
        <dbReference type="ARBA" id="ARBA00022692"/>
    </source>
</evidence>
<dbReference type="GO" id="GO:0005886">
    <property type="term" value="C:plasma membrane"/>
    <property type="evidence" value="ECO:0007669"/>
    <property type="project" value="UniProtKB-SubCell"/>
</dbReference>
<gene>
    <name evidence="7" type="ORF">PGLA2088_LOCUS37373</name>
</gene>
<dbReference type="Pfam" id="PF04515">
    <property type="entry name" value="Choline_transpo"/>
    <property type="match status" value="1"/>
</dbReference>
<reference evidence="7" key="1">
    <citation type="submission" date="2021-02" db="EMBL/GenBank/DDBJ databases">
        <authorList>
            <person name="Dougan E. K."/>
            <person name="Rhodes N."/>
            <person name="Thang M."/>
            <person name="Chan C."/>
        </authorList>
    </citation>
    <scope>NUCLEOTIDE SEQUENCE</scope>
</reference>
<evidence type="ECO:0000256" key="5">
    <source>
        <dbReference type="ARBA" id="ARBA00023136"/>
    </source>
</evidence>
<protein>
    <recommendedName>
        <fullName evidence="6">Choline transporter-like protein</fullName>
    </recommendedName>
</protein>